<feature type="domain" description="Methyltransferase type 12" evidence="1">
    <location>
        <begin position="63"/>
        <end position="158"/>
    </location>
</feature>
<keyword evidence="3" id="KW-1185">Reference proteome</keyword>
<dbReference type="GO" id="GO:0008168">
    <property type="term" value="F:methyltransferase activity"/>
    <property type="evidence" value="ECO:0007669"/>
    <property type="project" value="UniProtKB-KW"/>
</dbReference>
<dbReference type="RefSeq" id="WP_197986916.1">
    <property type="nucleotide sequence ID" value="NZ_AP023396.1"/>
</dbReference>
<dbReference type="GeneID" id="80349802"/>
<accession>A0A7G1KWY9</accession>
<dbReference type="Proteomes" id="UP000516173">
    <property type="component" value="Chromosome"/>
</dbReference>
<dbReference type="SUPFAM" id="SSF53335">
    <property type="entry name" value="S-adenosyl-L-methionine-dependent methyltransferases"/>
    <property type="match status" value="1"/>
</dbReference>
<evidence type="ECO:0000313" key="3">
    <source>
        <dbReference type="Proteomes" id="UP000516173"/>
    </source>
</evidence>
<dbReference type="EMBL" id="AP023396">
    <property type="protein sequence ID" value="BCK57594.1"/>
    <property type="molecule type" value="Genomic_DNA"/>
</dbReference>
<dbReference type="InterPro" id="IPR013217">
    <property type="entry name" value="Methyltransf_12"/>
</dbReference>
<organism evidence="2 3">
    <name type="scientific">Nocardia wallacei</name>
    <dbReference type="NCBI Taxonomy" id="480035"/>
    <lineage>
        <taxon>Bacteria</taxon>
        <taxon>Bacillati</taxon>
        <taxon>Actinomycetota</taxon>
        <taxon>Actinomycetes</taxon>
        <taxon>Mycobacteriales</taxon>
        <taxon>Nocardiaceae</taxon>
        <taxon>Nocardia</taxon>
    </lineage>
</organism>
<dbReference type="KEGG" id="nwl:NWFMUON74_53660"/>
<evidence type="ECO:0000313" key="2">
    <source>
        <dbReference type="EMBL" id="BCK57594.1"/>
    </source>
</evidence>
<name>A0A7G1KWY9_9NOCA</name>
<reference evidence="2 3" key="1">
    <citation type="submission" date="2020-08" db="EMBL/GenBank/DDBJ databases">
        <title>Genome Sequencing of Nocardia wallacei strain FMUON74 and assembly.</title>
        <authorList>
            <person name="Toyokawa M."/>
            <person name="Uesaka K."/>
        </authorList>
    </citation>
    <scope>NUCLEOTIDE SEQUENCE [LARGE SCALE GENOMIC DNA]</scope>
    <source>
        <strain evidence="2 3">FMUON74</strain>
    </source>
</reference>
<dbReference type="CDD" id="cd02440">
    <property type="entry name" value="AdoMet_MTases"/>
    <property type="match status" value="1"/>
</dbReference>
<dbReference type="InterPro" id="IPR029063">
    <property type="entry name" value="SAM-dependent_MTases_sf"/>
</dbReference>
<dbReference type="AlphaFoldDB" id="A0A7G1KWY9"/>
<dbReference type="Pfam" id="PF08242">
    <property type="entry name" value="Methyltransf_12"/>
    <property type="match status" value="1"/>
</dbReference>
<keyword evidence="2" id="KW-0808">Transferase</keyword>
<evidence type="ECO:0000259" key="1">
    <source>
        <dbReference type="Pfam" id="PF08242"/>
    </source>
</evidence>
<dbReference type="Gene3D" id="3.40.50.150">
    <property type="entry name" value="Vaccinia Virus protein VP39"/>
    <property type="match status" value="1"/>
</dbReference>
<keyword evidence="2" id="KW-0489">Methyltransferase</keyword>
<dbReference type="GO" id="GO:0032259">
    <property type="term" value="P:methylation"/>
    <property type="evidence" value="ECO:0007669"/>
    <property type="project" value="UniProtKB-KW"/>
</dbReference>
<gene>
    <name evidence="2" type="ORF">NWFMUON74_53660</name>
</gene>
<protein>
    <submittedName>
        <fullName evidence="2">Methyltransferase</fullName>
    </submittedName>
</protein>
<proteinExistence type="predicted"/>
<sequence length="283" mass="31569">MDSTPEDSTAALRRIIERNWDARTPIHVASRFYGVDGSRDADSWFAPFEWDDLGPLAGRDLVHLQCHLGTETIAFARRGARATGLDISGRAIEYAHRIADDHGVRIDYVRSDVYDAVRALGPERFDIVYTGKGALCYLPDLDRWAAVVRDLLRPGGRLSLVEFHPLLTSLGPKPGPDDGPELLLRHDYLEGRGAVEHNATHTYTDGPALPADATRVYEWAHGLGHVVTALVRAGLTVTGLRETELLPWPRWERMVRDEASGWWRLPENDPRVPLLYAVTAAKP</sequence>